<keyword evidence="1" id="KW-1133">Transmembrane helix</keyword>
<organism evidence="2 3">
    <name type="scientific">Candidatus Nealsonbacteria bacterium CG23_combo_of_CG06-09_8_20_14_all_38_19</name>
    <dbReference type="NCBI Taxonomy" id="1974721"/>
    <lineage>
        <taxon>Bacteria</taxon>
        <taxon>Candidatus Nealsoniibacteriota</taxon>
    </lineage>
</organism>
<dbReference type="InterPro" id="IPR045584">
    <property type="entry name" value="Pilin-like"/>
</dbReference>
<protein>
    <recommendedName>
        <fullName evidence="4">Prepilin-type N-terminal cleavage/methylation domain-containing protein</fullName>
    </recommendedName>
</protein>
<evidence type="ECO:0008006" key="4">
    <source>
        <dbReference type="Google" id="ProtNLM"/>
    </source>
</evidence>
<dbReference type="EMBL" id="PCRP01000013">
    <property type="protein sequence ID" value="PIP23887.1"/>
    <property type="molecule type" value="Genomic_DNA"/>
</dbReference>
<dbReference type="Proteomes" id="UP000230273">
    <property type="component" value="Unassembled WGS sequence"/>
</dbReference>
<keyword evidence="1" id="KW-0812">Transmembrane</keyword>
<sequence>MQRAFTLLEFLLVVGIMAILVTITMPLALDFYRNQQLDISAKEIVQTLRRAQLKAMAVESDSSFGVYFEDSSYILFKGVSYIVGRDVQYDEIFSLSQIIKLSGIQEVVFSRVDGNPNVTGNIIVANGFENRTININPVGLINWQKETITIEIRRPTAHTNYSQRTTNPQNAYDSANGETFATTAYDFSYNPSITFHTWQLPSQSYTALVLKYRYHADGATNDRYAVAYSITGCSGVFTDLISPTSAAAPDTTVSVNLSPDQDLSQLCLKIYTQRTGGRDRKNLYTRDIWTEDTF</sequence>
<reference evidence="2 3" key="1">
    <citation type="submission" date="2017-09" db="EMBL/GenBank/DDBJ databases">
        <title>Depth-based differentiation of microbial function through sediment-hosted aquifers and enrichment of novel symbionts in the deep terrestrial subsurface.</title>
        <authorList>
            <person name="Probst A.J."/>
            <person name="Ladd B."/>
            <person name="Jarett J.K."/>
            <person name="Geller-Mcgrath D.E."/>
            <person name="Sieber C.M."/>
            <person name="Emerson J.B."/>
            <person name="Anantharaman K."/>
            <person name="Thomas B.C."/>
            <person name="Malmstrom R."/>
            <person name="Stieglmeier M."/>
            <person name="Klingl A."/>
            <person name="Woyke T."/>
            <person name="Ryan C.M."/>
            <person name="Banfield J.F."/>
        </authorList>
    </citation>
    <scope>NUCLEOTIDE SEQUENCE [LARGE SCALE GENOMIC DNA]</scope>
    <source>
        <strain evidence="2">CG23_combo_of_CG06-09_8_20_14_all_38_19</strain>
    </source>
</reference>
<dbReference type="NCBIfam" id="TIGR02532">
    <property type="entry name" value="IV_pilin_GFxxxE"/>
    <property type="match status" value="1"/>
</dbReference>
<feature type="transmembrane region" description="Helical" evidence="1">
    <location>
        <begin position="7"/>
        <end position="29"/>
    </location>
</feature>
<evidence type="ECO:0000313" key="2">
    <source>
        <dbReference type="EMBL" id="PIP23887.1"/>
    </source>
</evidence>
<dbReference type="InterPro" id="IPR012902">
    <property type="entry name" value="N_methyl_site"/>
</dbReference>
<evidence type="ECO:0000256" key="1">
    <source>
        <dbReference type="SAM" id="Phobius"/>
    </source>
</evidence>
<comment type="caution">
    <text evidence="2">The sequence shown here is derived from an EMBL/GenBank/DDBJ whole genome shotgun (WGS) entry which is preliminary data.</text>
</comment>
<proteinExistence type="predicted"/>
<name>A0A2G9YXD7_9BACT</name>
<dbReference type="AlphaFoldDB" id="A0A2G9YXD7"/>
<evidence type="ECO:0000313" key="3">
    <source>
        <dbReference type="Proteomes" id="UP000230273"/>
    </source>
</evidence>
<gene>
    <name evidence="2" type="ORF">COX36_00865</name>
</gene>
<keyword evidence="1" id="KW-0472">Membrane</keyword>
<dbReference type="SUPFAM" id="SSF54523">
    <property type="entry name" value="Pili subunits"/>
    <property type="match status" value="1"/>
</dbReference>
<accession>A0A2G9YXD7</accession>